<accession>A0A8S1D056</accession>
<keyword evidence="3" id="KW-1185">Reference proteome</keyword>
<name>A0A8S1D056_9INSE</name>
<feature type="region of interest" description="Disordered" evidence="1">
    <location>
        <begin position="58"/>
        <end position="102"/>
    </location>
</feature>
<evidence type="ECO:0000313" key="3">
    <source>
        <dbReference type="Proteomes" id="UP000494165"/>
    </source>
</evidence>
<gene>
    <name evidence="2" type="ORF">CLODIP_2_CD04554</name>
</gene>
<dbReference type="EMBL" id="CADEPI010000089">
    <property type="protein sequence ID" value="CAB3373729.1"/>
    <property type="molecule type" value="Genomic_DNA"/>
</dbReference>
<proteinExistence type="predicted"/>
<reference evidence="2 3" key="1">
    <citation type="submission" date="2020-04" db="EMBL/GenBank/DDBJ databases">
        <authorList>
            <person name="Alioto T."/>
            <person name="Alioto T."/>
            <person name="Gomez Garrido J."/>
        </authorList>
    </citation>
    <scope>NUCLEOTIDE SEQUENCE [LARGE SCALE GENOMIC DNA]</scope>
</reference>
<sequence>MQDKSQQQMPQGGNNPMHMMSGSGGINYGPPNPQRNIAPPDINIDQLFQSLQLEEQQGAQQVVQADGGQQGVVLPPAQSPAQAQQPGVQPGGLQPNSNVPAQSEYRLRKSEIYSLYSSSW</sequence>
<feature type="compositionally biased region" description="Low complexity" evidence="1">
    <location>
        <begin position="58"/>
        <end position="95"/>
    </location>
</feature>
<comment type="caution">
    <text evidence="2">The sequence shown here is derived from an EMBL/GenBank/DDBJ whole genome shotgun (WGS) entry which is preliminary data.</text>
</comment>
<dbReference type="Proteomes" id="UP000494165">
    <property type="component" value="Unassembled WGS sequence"/>
</dbReference>
<feature type="compositionally biased region" description="Polar residues" evidence="1">
    <location>
        <begin position="1"/>
        <end position="14"/>
    </location>
</feature>
<feature type="region of interest" description="Disordered" evidence="1">
    <location>
        <begin position="1"/>
        <end position="41"/>
    </location>
</feature>
<evidence type="ECO:0000256" key="1">
    <source>
        <dbReference type="SAM" id="MobiDB-lite"/>
    </source>
</evidence>
<evidence type="ECO:0000313" key="2">
    <source>
        <dbReference type="EMBL" id="CAB3373729.1"/>
    </source>
</evidence>
<dbReference type="AlphaFoldDB" id="A0A8S1D056"/>
<organism evidence="2 3">
    <name type="scientific">Cloeon dipterum</name>
    <dbReference type="NCBI Taxonomy" id="197152"/>
    <lineage>
        <taxon>Eukaryota</taxon>
        <taxon>Metazoa</taxon>
        <taxon>Ecdysozoa</taxon>
        <taxon>Arthropoda</taxon>
        <taxon>Hexapoda</taxon>
        <taxon>Insecta</taxon>
        <taxon>Pterygota</taxon>
        <taxon>Palaeoptera</taxon>
        <taxon>Ephemeroptera</taxon>
        <taxon>Pisciforma</taxon>
        <taxon>Baetidae</taxon>
        <taxon>Cloeon</taxon>
    </lineage>
</organism>
<protein>
    <submittedName>
        <fullName evidence="2">Uncharacterized protein</fullName>
    </submittedName>
</protein>